<dbReference type="Proteomes" id="UP000626109">
    <property type="component" value="Unassembled WGS sequence"/>
</dbReference>
<accession>A0A813K4L1</accession>
<evidence type="ECO:0000313" key="2">
    <source>
        <dbReference type="Proteomes" id="UP000626109"/>
    </source>
</evidence>
<dbReference type="AlphaFoldDB" id="A0A813K4L1"/>
<name>A0A813K4L1_POLGL</name>
<reference evidence="1" key="1">
    <citation type="submission" date="2021-02" db="EMBL/GenBank/DDBJ databases">
        <authorList>
            <person name="Dougan E. K."/>
            <person name="Rhodes N."/>
            <person name="Thang M."/>
            <person name="Chan C."/>
        </authorList>
    </citation>
    <scope>NUCLEOTIDE SEQUENCE</scope>
</reference>
<protein>
    <submittedName>
        <fullName evidence="1">Uncharacterized protein</fullName>
    </submittedName>
</protein>
<proteinExistence type="predicted"/>
<organism evidence="1 2">
    <name type="scientific">Polarella glacialis</name>
    <name type="common">Dinoflagellate</name>
    <dbReference type="NCBI Taxonomy" id="89957"/>
    <lineage>
        <taxon>Eukaryota</taxon>
        <taxon>Sar</taxon>
        <taxon>Alveolata</taxon>
        <taxon>Dinophyceae</taxon>
        <taxon>Suessiales</taxon>
        <taxon>Suessiaceae</taxon>
        <taxon>Polarella</taxon>
    </lineage>
</organism>
<sequence length="150" mass="16630">SPGSSPGPVQHRQLTQTRLYLLQDAFQKDVNDPDRAGIPENHLSFYYNKYFKKQLNPKLFNLSTNLELIALVKDTVAIAADTQVLTAPAELDSLGTFVKQTEENRRERQRRIDAGDETARLKFVTVPAAVIAPVKSLAPVAAKGKGKGKW</sequence>
<evidence type="ECO:0000313" key="1">
    <source>
        <dbReference type="EMBL" id="CAE8692423.1"/>
    </source>
</evidence>
<gene>
    <name evidence="1" type="ORF">PGLA2088_LOCUS27863</name>
</gene>
<dbReference type="EMBL" id="CAJNNW010027633">
    <property type="protein sequence ID" value="CAE8692423.1"/>
    <property type="molecule type" value="Genomic_DNA"/>
</dbReference>
<comment type="caution">
    <text evidence="1">The sequence shown here is derived from an EMBL/GenBank/DDBJ whole genome shotgun (WGS) entry which is preliminary data.</text>
</comment>
<feature type="non-terminal residue" evidence="1">
    <location>
        <position position="150"/>
    </location>
</feature>